<dbReference type="PANTHER" id="PTHR46093:SF18">
    <property type="entry name" value="FIBRONECTIN TYPE-III DOMAIN-CONTAINING PROTEIN"/>
    <property type="match status" value="1"/>
</dbReference>
<organism evidence="4">
    <name type="scientific">hydrothermal vent metagenome</name>
    <dbReference type="NCBI Taxonomy" id="652676"/>
    <lineage>
        <taxon>unclassified sequences</taxon>
        <taxon>metagenomes</taxon>
        <taxon>ecological metagenomes</taxon>
    </lineage>
</organism>
<dbReference type="EMBL" id="UOEK01000170">
    <property type="protein sequence ID" value="VAV99779.1"/>
    <property type="molecule type" value="Genomic_DNA"/>
</dbReference>
<accession>A0A3B0S6A2</accession>
<keyword evidence="1" id="KW-0880">Kelch repeat</keyword>
<gene>
    <name evidence="4" type="ORF">MNBD_ACTINO02-2684</name>
</gene>
<evidence type="ECO:0000256" key="3">
    <source>
        <dbReference type="SAM" id="MobiDB-lite"/>
    </source>
</evidence>
<dbReference type="InterPro" id="IPR011043">
    <property type="entry name" value="Gal_Oxase/kelch_b-propeller"/>
</dbReference>
<keyword evidence="2" id="KW-0677">Repeat</keyword>
<protein>
    <submittedName>
        <fullName evidence="4">Uncharacterized protein</fullName>
    </submittedName>
</protein>
<evidence type="ECO:0000256" key="2">
    <source>
        <dbReference type="ARBA" id="ARBA00022737"/>
    </source>
</evidence>
<reference evidence="4" key="1">
    <citation type="submission" date="2018-06" db="EMBL/GenBank/DDBJ databases">
        <authorList>
            <person name="Zhirakovskaya E."/>
        </authorList>
    </citation>
    <scope>NUCLEOTIDE SEQUENCE</scope>
</reference>
<feature type="non-terminal residue" evidence="4">
    <location>
        <position position="193"/>
    </location>
</feature>
<dbReference type="SUPFAM" id="SSF50965">
    <property type="entry name" value="Galactose oxidase, central domain"/>
    <property type="match status" value="1"/>
</dbReference>
<name>A0A3B0S6A2_9ZZZZ</name>
<dbReference type="Gene3D" id="2.120.10.80">
    <property type="entry name" value="Kelch-type beta propeller"/>
    <property type="match status" value="1"/>
</dbReference>
<evidence type="ECO:0000313" key="4">
    <source>
        <dbReference type="EMBL" id="VAV99779.1"/>
    </source>
</evidence>
<dbReference type="AlphaFoldDB" id="A0A3B0S6A2"/>
<feature type="region of interest" description="Disordered" evidence="3">
    <location>
        <begin position="25"/>
        <end position="57"/>
    </location>
</feature>
<dbReference type="PANTHER" id="PTHR46093">
    <property type="entry name" value="ACYL-COA-BINDING DOMAIN-CONTAINING PROTEIN 5"/>
    <property type="match status" value="1"/>
</dbReference>
<evidence type="ECO:0000256" key="1">
    <source>
        <dbReference type="ARBA" id="ARBA00022441"/>
    </source>
</evidence>
<feature type="compositionally biased region" description="Low complexity" evidence="3">
    <location>
        <begin position="36"/>
        <end position="56"/>
    </location>
</feature>
<sequence>MMALGLVTIAAVGFVFWLGRGGEPEGVGPASDVPETTTTSSTSQSVAGPAVSPSPSTHAQVAFDASTGTVVLFGGQLRSGPPADGTWLFRLDDGRWSVTDDKSQPPSSRVGHAMVYVDSLDATLLYGGGSRQYVFGRECLVTYFCPNSLLADTWLLASEDSTWRNLDLADGPGPRYGQAIAYDSQSDRVVLFG</sequence>
<proteinExistence type="predicted"/>
<dbReference type="InterPro" id="IPR015915">
    <property type="entry name" value="Kelch-typ_b-propeller"/>
</dbReference>